<dbReference type="Proteomes" id="UP000001635">
    <property type="component" value="Chromosome"/>
</dbReference>
<accession>G0IUZ3</accession>
<dbReference type="eggNOG" id="COG4731">
    <property type="taxonomic scope" value="Bacteria"/>
</dbReference>
<reference evidence="3" key="1">
    <citation type="submission" date="2011-07" db="EMBL/GenBank/DDBJ databases">
        <title>The complete genome of Cyclobacterium marinum DSM 745.</title>
        <authorList>
            <person name="Lucas S."/>
            <person name="Han J."/>
            <person name="Lapidus A."/>
            <person name="Bruce D."/>
            <person name="Goodwin L."/>
            <person name="Pitluck S."/>
            <person name="Peters L."/>
            <person name="Kyrpides N."/>
            <person name="Mavromatis K."/>
            <person name="Ivanova N."/>
            <person name="Ovchinnikova G."/>
            <person name="Chertkov O."/>
            <person name="Detter J.C."/>
            <person name="Tapia R."/>
            <person name="Han C."/>
            <person name="Land M."/>
            <person name="Hauser L."/>
            <person name="Markowitz V."/>
            <person name="Cheng J.-F."/>
            <person name="Hugenholtz P."/>
            <person name="Woyke T."/>
            <person name="Wu D."/>
            <person name="Tindall B."/>
            <person name="Schuetze A."/>
            <person name="Brambilla E."/>
            <person name="Klenk H.-P."/>
            <person name="Eisen J.A."/>
        </authorList>
    </citation>
    <scope>NUCLEOTIDE SEQUENCE [LARGE SCALE GENOMIC DNA]</scope>
    <source>
        <strain evidence="3">ATCC 25205 / DSM 745 / LMG 13164 / NCIMB 1802</strain>
    </source>
</reference>
<gene>
    <name evidence="2" type="ordered locus">Cycma_2476</name>
</gene>
<organism evidence="2 3">
    <name type="scientific">Cyclobacterium marinum (strain ATCC 25205 / DSM 745 / LMG 13164 / NCIMB 1802)</name>
    <name type="common">Flectobacillus marinus</name>
    <dbReference type="NCBI Taxonomy" id="880070"/>
    <lineage>
        <taxon>Bacteria</taxon>
        <taxon>Pseudomonadati</taxon>
        <taxon>Bacteroidota</taxon>
        <taxon>Cytophagia</taxon>
        <taxon>Cytophagales</taxon>
        <taxon>Cyclobacteriaceae</taxon>
        <taxon>Cyclobacterium</taxon>
    </lineage>
</organism>
<sequence length="123" mass="14040">MQKVIFLLVGFLFGISAYAQNAEEILLGKWTNPDETRVIEFVQNGGFYEAIILKSDDTSFEGRKQITHLKYHKNGIYKDGMVHVFKKDRTLACKANLLSIDELELSVSFGFMSKSAVWTRVEN</sequence>
<dbReference type="KEGG" id="cmr:Cycma_2476"/>
<dbReference type="EMBL" id="CP002955">
    <property type="protein sequence ID" value="AEL26217.1"/>
    <property type="molecule type" value="Genomic_DNA"/>
</dbReference>
<evidence type="ECO:0000256" key="1">
    <source>
        <dbReference type="SAM" id="SignalP"/>
    </source>
</evidence>
<keyword evidence="1" id="KW-0732">Signal</keyword>
<dbReference type="Gene3D" id="2.40.128.520">
    <property type="match status" value="1"/>
</dbReference>
<dbReference type="STRING" id="880070.Cycma_2476"/>
<protein>
    <submittedName>
        <fullName evidence="2">Uncharacterized protein</fullName>
    </submittedName>
</protein>
<dbReference type="AlphaFoldDB" id="G0IUZ3"/>
<proteinExistence type="predicted"/>
<evidence type="ECO:0000313" key="2">
    <source>
        <dbReference type="EMBL" id="AEL26217.1"/>
    </source>
</evidence>
<evidence type="ECO:0000313" key="3">
    <source>
        <dbReference type="Proteomes" id="UP000001635"/>
    </source>
</evidence>
<feature type="signal peptide" evidence="1">
    <location>
        <begin position="1"/>
        <end position="19"/>
    </location>
</feature>
<dbReference type="HOGENOM" id="CLU_2011465_0_0_10"/>
<feature type="chain" id="PRO_5003400632" evidence="1">
    <location>
        <begin position="20"/>
        <end position="123"/>
    </location>
</feature>
<keyword evidence="3" id="KW-1185">Reference proteome</keyword>
<name>G0IUZ3_CYCMS</name>